<dbReference type="Gene3D" id="1.10.1380.10">
    <property type="entry name" value="Neutral endopeptidase , domain2"/>
    <property type="match status" value="1"/>
</dbReference>
<dbReference type="InParanoid" id="A0A482WFU3"/>
<evidence type="ECO:0000313" key="5">
    <source>
        <dbReference type="Proteomes" id="UP000291343"/>
    </source>
</evidence>
<dbReference type="EMBL" id="QKKF02037473">
    <property type="protein sequence ID" value="RZF32152.1"/>
    <property type="molecule type" value="Genomic_DNA"/>
</dbReference>
<evidence type="ECO:0000313" key="4">
    <source>
        <dbReference type="EMBL" id="RZF32152.1"/>
    </source>
</evidence>
<proteinExistence type="predicted"/>
<dbReference type="OrthoDB" id="5808441at2759"/>
<dbReference type="Pfam" id="PF05649">
    <property type="entry name" value="Peptidase_M13_N"/>
    <property type="match status" value="1"/>
</dbReference>
<feature type="domain" description="Peptidase M13 N-terminal" evidence="3">
    <location>
        <begin position="247"/>
        <end position="562"/>
    </location>
</feature>
<dbReference type="SUPFAM" id="SSF55486">
    <property type="entry name" value="Metalloproteases ('zincins'), catalytic domain"/>
    <property type="match status" value="1"/>
</dbReference>
<protein>
    <recommendedName>
        <fullName evidence="3">Peptidase M13 N-terminal domain-containing protein</fullName>
    </recommendedName>
</protein>
<keyword evidence="2" id="KW-0472">Membrane</keyword>
<reference evidence="4 5" key="1">
    <citation type="journal article" date="2017" name="Gigascience">
        <title>Genome sequence of the small brown planthopper, Laodelphax striatellus.</title>
        <authorList>
            <person name="Zhu J."/>
            <person name="Jiang F."/>
            <person name="Wang X."/>
            <person name="Yang P."/>
            <person name="Bao Y."/>
            <person name="Zhao W."/>
            <person name="Wang W."/>
            <person name="Lu H."/>
            <person name="Wang Q."/>
            <person name="Cui N."/>
            <person name="Li J."/>
            <person name="Chen X."/>
            <person name="Luo L."/>
            <person name="Yu J."/>
            <person name="Kang L."/>
            <person name="Cui F."/>
        </authorList>
    </citation>
    <scope>NUCLEOTIDE SEQUENCE [LARGE SCALE GENOMIC DNA]</scope>
    <source>
        <strain evidence="4">Lst14</strain>
    </source>
</reference>
<feature type="compositionally biased region" description="Acidic residues" evidence="1">
    <location>
        <begin position="224"/>
        <end position="235"/>
    </location>
</feature>
<sequence length="739" mass="83750">MARGYYTVQHGSQYPCCKMWILASTVLVLFLLVQASILMTPYFMGEDTPTSDALENHPEISTISVITTDKETYYADTDITTKSTTFILNKWNTGSSSSTTVLSSNVEINTESEFDHLVFGKWNTSLDFENSTEILESRITDVDGDSTETWDSSNSTDFIDSKNSTVTVATFNENSTEILISSTKVNTSDVEGFTTVMNESYSTTTKMSHPISEDRETNSGEVFNGDESDSMESTETESCTEYNSSGEINKIDESRTLNELDLKRFYFNCVEHNNSDYKLRKDAGRKLITSIGRINNGFHPVNNLTNIIIFLIQMNSFPLFDVSLEIDKSNTSRLSLTVSPPLQDGISLFDVNNEKEKRCIEESTPERESSHSINLKDSYHSYRECKQNHTVYISAIQEALAEFELIDGSIDVESITDDMEKIITEIFESGPDSITLEKIKTSYKNEVLTVGALKDVFNGSVNWEELFNSIVNSSIDSNTEIHVYGLDYFKIIGTKLMIDSELWKVQNFLLANFAHNIFEYFFKVKSECNRESYCLEVASRLMPDVVTNLYLESFSKKELQQARKSFDLNKKYTAQFQCDKMLTGKARDTFSFNILTAQSMGFEQTYVEDGITYTFTPRGDLSIEERISDVSATFLALETLKYSNTTELTTLPWGDMTYQQVFFIAVAQSTAEYLGSHTEFTFCSKMSFFDSFPSLFEKKTLSSSYDGVLPPSLRCKEGSTMDATLKLDPFPFRTNEIDY</sequence>
<comment type="caution">
    <text evidence="4">The sequence shown here is derived from an EMBL/GenBank/DDBJ whole genome shotgun (WGS) entry which is preliminary data.</text>
</comment>
<evidence type="ECO:0000256" key="1">
    <source>
        <dbReference type="SAM" id="MobiDB-lite"/>
    </source>
</evidence>
<keyword evidence="2" id="KW-1133">Transmembrane helix</keyword>
<dbReference type="GO" id="GO:0006508">
    <property type="term" value="P:proteolysis"/>
    <property type="evidence" value="ECO:0007669"/>
    <property type="project" value="InterPro"/>
</dbReference>
<gene>
    <name evidence="4" type="ORF">LSTR_LSTR004015</name>
</gene>
<dbReference type="InterPro" id="IPR008753">
    <property type="entry name" value="Peptidase_M13_N"/>
</dbReference>
<dbReference type="AlphaFoldDB" id="A0A482WFU3"/>
<evidence type="ECO:0000259" key="3">
    <source>
        <dbReference type="Pfam" id="PF05649"/>
    </source>
</evidence>
<dbReference type="Proteomes" id="UP000291343">
    <property type="component" value="Unassembled WGS sequence"/>
</dbReference>
<organism evidence="4 5">
    <name type="scientific">Laodelphax striatellus</name>
    <name type="common">Small brown planthopper</name>
    <name type="synonym">Delphax striatella</name>
    <dbReference type="NCBI Taxonomy" id="195883"/>
    <lineage>
        <taxon>Eukaryota</taxon>
        <taxon>Metazoa</taxon>
        <taxon>Ecdysozoa</taxon>
        <taxon>Arthropoda</taxon>
        <taxon>Hexapoda</taxon>
        <taxon>Insecta</taxon>
        <taxon>Pterygota</taxon>
        <taxon>Neoptera</taxon>
        <taxon>Paraneoptera</taxon>
        <taxon>Hemiptera</taxon>
        <taxon>Auchenorrhyncha</taxon>
        <taxon>Fulgoroidea</taxon>
        <taxon>Delphacidae</taxon>
        <taxon>Criomorphinae</taxon>
        <taxon>Laodelphax</taxon>
    </lineage>
</organism>
<name>A0A482WFU3_LAOST</name>
<feature type="transmembrane region" description="Helical" evidence="2">
    <location>
        <begin position="20"/>
        <end position="44"/>
    </location>
</feature>
<accession>A0A482WFU3</accession>
<keyword evidence="2" id="KW-0812">Transmembrane</keyword>
<evidence type="ECO:0000256" key="2">
    <source>
        <dbReference type="SAM" id="Phobius"/>
    </source>
</evidence>
<dbReference type="InterPro" id="IPR042089">
    <property type="entry name" value="Peptidase_M13_dom_2"/>
</dbReference>
<feature type="region of interest" description="Disordered" evidence="1">
    <location>
        <begin position="204"/>
        <end position="237"/>
    </location>
</feature>
<keyword evidence="5" id="KW-1185">Reference proteome</keyword>